<dbReference type="SUPFAM" id="SSF55729">
    <property type="entry name" value="Acyl-CoA N-acyltransferases (Nat)"/>
    <property type="match status" value="1"/>
</dbReference>
<reference evidence="2" key="2">
    <citation type="submission" date="2021-04" db="EMBL/GenBank/DDBJ databases">
        <authorList>
            <person name="Gilroy R."/>
        </authorList>
    </citation>
    <scope>NUCLEOTIDE SEQUENCE</scope>
    <source>
        <strain evidence="2">ChiHcolR34-3080</strain>
    </source>
</reference>
<dbReference type="CDD" id="cd04301">
    <property type="entry name" value="NAT_SF"/>
    <property type="match status" value="1"/>
</dbReference>
<gene>
    <name evidence="2" type="ORF">H9890_08310</name>
</gene>
<name>A0A9D1QA21_9FIRM</name>
<evidence type="ECO:0000313" key="3">
    <source>
        <dbReference type="Proteomes" id="UP000823933"/>
    </source>
</evidence>
<reference evidence="2" key="1">
    <citation type="journal article" date="2021" name="PeerJ">
        <title>Extensive microbial diversity within the chicken gut microbiome revealed by metagenomics and culture.</title>
        <authorList>
            <person name="Gilroy R."/>
            <person name="Ravi A."/>
            <person name="Getino M."/>
            <person name="Pursley I."/>
            <person name="Horton D.L."/>
            <person name="Alikhan N.F."/>
            <person name="Baker D."/>
            <person name="Gharbi K."/>
            <person name="Hall N."/>
            <person name="Watson M."/>
            <person name="Adriaenssens E.M."/>
            <person name="Foster-Nyarko E."/>
            <person name="Jarju S."/>
            <person name="Secka A."/>
            <person name="Antonio M."/>
            <person name="Oren A."/>
            <person name="Chaudhuri R.R."/>
            <person name="La Ragione R."/>
            <person name="Hildebrand F."/>
            <person name="Pallen M.J."/>
        </authorList>
    </citation>
    <scope>NUCLEOTIDE SEQUENCE</scope>
    <source>
        <strain evidence="2">ChiHcolR34-3080</strain>
    </source>
</reference>
<protein>
    <submittedName>
        <fullName evidence="2">GNAT family N-acetyltransferase</fullName>
    </submittedName>
</protein>
<dbReference type="GO" id="GO:0016747">
    <property type="term" value="F:acyltransferase activity, transferring groups other than amino-acyl groups"/>
    <property type="evidence" value="ECO:0007669"/>
    <property type="project" value="InterPro"/>
</dbReference>
<dbReference type="EMBL" id="DXHQ01000098">
    <property type="protein sequence ID" value="HIW09382.1"/>
    <property type="molecule type" value="Genomic_DNA"/>
</dbReference>
<evidence type="ECO:0000259" key="1">
    <source>
        <dbReference type="PROSITE" id="PS51186"/>
    </source>
</evidence>
<dbReference type="PROSITE" id="PS51186">
    <property type="entry name" value="GNAT"/>
    <property type="match status" value="1"/>
</dbReference>
<evidence type="ECO:0000313" key="2">
    <source>
        <dbReference type="EMBL" id="HIW09382.1"/>
    </source>
</evidence>
<dbReference type="InterPro" id="IPR016181">
    <property type="entry name" value="Acyl_CoA_acyltransferase"/>
</dbReference>
<proteinExistence type="predicted"/>
<dbReference type="Proteomes" id="UP000823933">
    <property type="component" value="Unassembled WGS sequence"/>
</dbReference>
<dbReference type="Pfam" id="PF12746">
    <property type="entry name" value="GNAT_acetyltran"/>
    <property type="match status" value="1"/>
</dbReference>
<dbReference type="InterPro" id="IPR000182">
    <property type="entry name" value="GNAT_dom"/>
</dbReference>
<dbReference type="Gene3D" id="3.40.630.30">
    <property type="match status" value="1"/>
</dbReference>
<organism evidence="2 3">
    <name type="scientific">Candidatus Faecalibacterium intestinigallinarum</name>
    <dbReference type="NCBI Taxonomy" id="2838581"/>
    <lineage>
        <taxon>Bacteria</taxon>
        <taxon>Bacillati</taxon>
        <taxon>Bacillota</taxon>
        <taxon>Clostridia</taxon>
        <taxon>Eubacteriales</taxon>
        <taxon>Oscillospiraceae</taxon>
        <taxon>Faecalibacterium</taxon>
    </lineage>
</organism>
<feature type="domain" description="N-acetyltransferase" evidence="1">
    <location>
        <begin position="103"/>
        <end position="246"/>
    </location>
</feature>
<dbReference type="AlphaFoldDB" id="A0A9D1QA21"/>
<sequence length="247" mass="27310">MEQSAIDAHCRWEDFTRADNVVVTSAADPRARKYLSLPFDCCLISYGSNIVASVSEPYREIAAGYIGRFSVEHCFETPNLHVLNDAVQKLGARVCSMSEYFLPDLGALRPLDCPYPFKMLGPADFGPLYTGTWSNALCKERRELDVLGIGAYDGGTLVGFAACSADCEGMWQIGIDVLPAYRRQGIASALTSRLALAILERDKIPFYCAAWSNLRSVRNALRCGFRPAWVELNVRSTAFVERMNGAQ</sequence>
<comment type="caution">
    <text evidence="2">The sequence shown here is derived from an EMBL/GenBank/DDBJ whole genome shotgun (WGS) entry which is preliminary data.</text>
</comment>
<accession>A0A9D1QA21</accession>
<dbReference type="InterPro" id="IPR027365">
    <property type="entry name" value="GNAT_acetyltra_YdfB-like"/>
</dbReference>